<organism evidence="1 2">
    <name type="scientific">Lysobacter hankyongensis</name>
    <dbReference type="NCBI Taxonomy" id="1176535"/>
    <lineage>
        <taxon>Bacteria</taxon>
        <taxon>Pseudomonadati</taxon>
        <taxon>Pseudomonadota</taxon>
        <taxon>Gammaproteobacteria</taxon>
        <taxon>Lysobacterales</taxon>
        <taxon>Lysobacteraceae</taxon>
        <taxon>Lysobacter</taxon>
    </lineage>
</organism>
<sequence>MTDPLARAVETDADPAVAAILDRQYAYFIYRSLECVSHMVSGTSRMPEDFDRTSRLYVRVINLLSRHGAALPAFDAILPASEGLAALLFHCSVCHREAYWPALRTAHERCFGETRARVRAHGGGANAEDDFVALASLFERALREYEEALEAPGPLSFQAQAAVVQAGEWAGILLQEAKQAARTTH</sequence>
<reference evidence="2" key="1">
    <citation type="journal article" date="2019" name="Int. J. Syst. Evol. Microbiol.">
        <title>The Global Catalogue of Microorganisms (GCM) 10K type strain sequencing project: providing services to taxonomists for standard genome sequencing and annotation.</title>
        <authorList>
            <consortium name="The Broad Institute Genomics Platform"/>
            <consortium name="The Broad Institute Genome Sequencing Center for Infectious Disease"/>
            <person name="Wu L."/>
            <person name="Ma J."/>
        </authorList>
    </citation>
    <scope>NUCLEOTIDE SEQUENCE [LARGE SCALE GENOMIC DNA]</scope>
    <source>
        <strain evidence="2">JCM 18204</strain>
    </source>
</reference>
<protein>
    <submittedName>
        <fullName evidence="1">Uncharacterized protein</fullName>
    </submittedName>
</protein>
<dbReference type="EMBL" id="BAABJE010000005">
    <property type="protein sequence ID" value="GAA4789056.1"/>
    <property type="molecule type" value="Genomic_DNA"/>
</dbReference>
<gene>
    <name evidence="1" type="ORF">GCM10023307_12730</name>
</gene>
<evidence type="ECO:0000313" key="2">
    <source>
        <dbReference type="Proteomes" id="UP001499959"/>
    </source>
</evidence>
<name>A0ABP9B155_9GAMM</name>
<dbReference type="Proteomes" id="UP001499959">
    <property type="component" value="Unassembled WGS sequence"/>
</dbReference>
<comment type="caution">
    <text evidence="1">The sequence shown here is derived from an EMBL/GenBank/DDBJ whole genome shotgun (WGS) entry which is preliminary data.</text>
</comment>
<keyword evidence="2" id="KW-1185">Reference proteome</keyword>
<accession>A0ABP9B155</accession>
<evidence type="ECO:0000313" key="1">
    <source>
        <dbReference type="EMBL" id="GAA4789056.1"/>
    </source>
</evidence>
<proteinExistence type="predicted"/>
<dbReference type="RefSeq" id="WP_345302478.1">
    <property type="nucleotide sequence ID" value="NZ_BAABJE010000005.1"/>
</dbReference>